<dbReference type="GO" id="GO:1990351">
    <property type="term" value="C:transporter complex"/>
    <property type="evidence" value="ECO:0007669"/>
    <property type="project" value="TreeGrafter"/>
</dbReference>
<dbReference type="InterPro" id="IPR050218">
    <property type="entry name" value="LptD"/>
</dbReference>
<dbReference type="RefSeq" id="WP_106607925.1">
    <property type="nucleotide sequence ID" value="NZ_PYGJ01000003.1"/>
</dbReference>
<comment type="subunit">
    <text evidence="1">Component of the lipopolysaccharide transport and assembly complex.</text>
</comment>
<gene>
    <name evidence="1" type="primary">lptD</name>
    <name evidence="3" type="ORF">CLV88_103396</name>
</gene>
<keyword evidence="4" id="KW-1185">Reference proteome</keyword>
<comment type="subcellular location">
    <subcellularLocation>
        <location evidence="1">Cell outer membrane</location>
    </subcellularLocation>
</comment>
<evidence type="ECO:0000256" key="1">
    <source>
        <dbReference type="HAMAP-Rule" id="MF_01411"/>
    </source>
</evidence>
<dbReference type="Proteomes" id="UP000240418">
    <property type="component" value="Unassembled WGS sequence"/>
</dbReference>
<protein>
    <recommendedName>
        <fullName evidence="1">LPS-assembly protein LptD</fullName>
    </recommendedName>
</protein>
<dbReference type="HAMAP" id="MF_01411">
    <property type="entry name" value="LPS_assembly_LptD"/>
    <property type="match status" value="1"/>
</dbReference>
<keyword evidence="1" id="KW-0472">Membrane</keyword>
<dbReference type="OrthoDB" id="9760225at2"/>
<dbReference type="Pfam" id="PF04453">
    <property type="entry name" value="LptD"/>
    <property type="match status" value="1"/>
</dbReference>
<evidence type="ECO:0000313" key="4">
    <source>
        <dbReference type="Proteomes" id="UP000240418"/>
    </source>
</evidence>
<organism evidence="3 4">
    <name type="scientific">Shimia abyssi</name>
    <dbReference type="NCBI Taxonomy" id="1662395"/>
    <lineage>
        <taxon>Bacteria</taxon>
        <taxon>Pseudomonadati</taxon>
        <taxon>Pseudomonadota</taxon>
        <taxon>Alphaproteobacteria</taxon>
        <taxon>Rhodobacterales</taxon>
        <taxon>Roseobacteraceae</taxon>
    </lineage>
</organism>
<proteinExistence type="inferred from homology"/>
<dbReference type="InterPro" id="IPR007543">
    <property type="entry name" value="LptD_C"/>
</dbReference>
<sequence precursor="true">MNAATRLLSGLALSVALALSVHAQSLPGASNIVLVADRVYVTGDSVLTAEGHVEALMDGTRLMATRIVYDSVADKVTLEGPIRIVQGNETTIVASSAELDSEFRNGLMRSARVVLGQQVQLAANQMDRVDGRYNVLTKTSVSSCRVCDTDDPPLWQIRARRVIHDEQERQIYFDHASLLVRDVPVLYFPHLRLPDPTLDRANGFLIPSFRSTSQLSYGFKVPYFITMGNHRDLTLTPYLSSETRTLELRYRQAFKKGRINFYGAISDDTILPNQIRGYVFIDGRFELPRDYTLSFNIKSVTDDSYLTDYDYSDEDRLVSDITARRSKRNENTRFALLHYRSLREDEDNNTLPTLVAVAETERRYYPSAIGGEIRTTLELHAHQRDSDFDMDSGDPDTEVDGRDVGRFNASALWRRNWTMSNGLRTGVTGELSFDAYRTEDDATVSTHESQITPTVAAYLRYPMSKRGADGATYLLEPVAQIGWTGGSDLDIANDESTRVEFDEGNLLALSRFPSYDRRERGVTGAVGLNWARHSTDSWQGNLTIGQVYHQEAQADFTDSSGLSDTVSDFLIAGQYRTQNGLELVGRTLFDPNEGLNKASARVGWSNTDLWLDASYVWLGPDLAEDRPDTVSEIALDSRYRLARHWTGLFDWRYDAGSGRTAEAGLGLEYRNECTMIELSVSRRFSTSTSVNSSTSIGLSFALLGFSVNSSDQSYTRTCGT</sequence>
<feature type="chain" id="PRO_5015206342" description="LPS-assembly protein LptD" evidence="1">
    <location>
        <begin position="24"/>
        <end position="720"/>
    </location>
</feature>
<feature type="domain" description="LptD C-terminal" evidence="2">
    <location>
        <begin position="275"/>
        <end position="645"/>
    </location>
</feature>
<feature type="signal peptide" evidence="1">
    <location>
        <begin position="1"/>
        <end position="23"/>
    </location>
</feature>
<dbReference type="GO" id="GO:0015920">
    <property type="term" value="P:lipopolysaccharide transport"/>
    <property type="evidence" value="ECO:0007669"/>
    <property type="project" value="InterPro"/>
</dbReference>
<dbReference type="GO" id="GO:0043165">
    <property type="term" value="P:Gram-negative-bacterium-type cell outer membrane assembly"/>
    <property type="evidence" value="ECO:0007669"/>
    <property type="project" value="UniProtKB-UniRule"/>
</dbReference>
<comment type="function">
    <text evidence="1">Involved in the assembly of lipopolysaccharide (LPS) at the surface of the outer membrane.</text>
</comment>
<dbReference type="AlphaFoldDB" id="A0A2P8FGA2"/>
<comment type="caution">
    <text evidence="1">Lacks conserved residue(s) required for the propagation of feature annotation.</text>
</comment>
<dbReference type="PANTHER" id="PTHR30189:SF1">
    <property type="entry name" value="LPS-ASSEMBLY PROTEIN LPTD"/>
    <property type="match status" value="1"/>
</dbReference>
<name>A0A2P8FGA2_9RHOB</name>
<reference evidence="3 4" key="1">
    <citation type="submission" date="2018-03" db="EMBL/GenBank/DDBJ databases">
        <title>Genomic Encyclopedia of Archaeal and Bacterial Type Strains, Phase II (KMG-II): from individual species to whole genera.</title>
        <authorList>
            <person name="Goeker M."/>
        </authorList>
    </citation>
    <scope>NUCLEOTIDE SEQUENCE [LARGE SCALE GENOMIC DNA]</scope>
    <source>
        <strain evidence="3 4">DSM 100673</strain>
    </source>
</reference>
<keyword evidence="1" id="KW-0732">Signal</keyword>
<accession>A0A2P8FGA2</accession>
<comment type="caution">
    <text evidence="3">The sequence shown here is derived from an EMBL/GenBank/DDBJ whole genome shotgun (WGS) entry which is preliminary data.</text>
</comment>
<dbReference type="InterPro" id="IPR020889">
    <property type="entry name" value="LipoPS_assembly_LptD"/>
</dbReference>
<evidence type="ECO:0000313" key="3">
    <source>
        <dbReference type="EMBL" id="PSL20746.1"/>
    </source>
</evidence>
<dbReference type="EMBL" id="PYGJ01000003">
    <property type="protein sequence ID" value="PSL20746.1"/>
    <property type="molecule type" value="Genomic_DNA"/>
</dbReference>
<dbReference type="PANTHER" id="PTHR30189">
    <property type="entry name" value="LPS-ASSEMBLY PROTEIN"/>
    <property type="match status" value="1"/>
</dbReference>
<keyword evidence="1" id="KW-0998">Cell outer membrane</keyword>
<dbReference type="GO" id="GO:0009279">
    <property type="term" value="C:cell outer membrane"/>
    <property type="evidence" value="ECO:0007669"/>
    <property type="project" value="UniProtKB-SubCell"/>
</dbReference>
<evidence type="ECO:0000259" key="2">
    <source>
        <dbReference type="Pfam" id="PF04453"/>
    </source>
</evidence>
<comment type="similarity">
    <text evidence="1">Belongs to the LptD family.</text>
</comment>